<protein>
    <submittedName>
        <fullName evidence="2">Uncharacterized protein</fullName>
    </submittedName>
</protein>
<keyword evidence="1" id="KW-1185">Reference proteome</keyword>
<evidence type="ECO:0000313" key="2">
    <source>
        <dbReference type="WBParaSite" id="nRc.2.0.1.t46647-RA"/>
    </source>
</evidence>
<reference evidence="2" key="1">
    <citation type="submission" date="2022-11" db="UniProtKB">
        <authorList>
            <consortium name="WormBaseParasite"/>
        </authorList>
    </citation>
    <scope>IDENTIFICATION</scope>
</reference>
<organism evidence="1 2">
    <name type="scientific">Romanomermis culicivorax</name>
    <name type="common">Nematode worm</name>
    <dbReference type="NCBI Taxonomy" id="13658"/>
    <lineage>
        <taxon>Eukaryota</taxon>
        <taxon>Metazoa</taxon>
        <taxon>Ecdysozoa</taxon>
        <taxon>Nematoda</taxon>
        <taxon>Enoplea</taxon>
        <taxon>Dorylaimia</taxon>
        <taxon>Mermithida</taxon>
        <taxon>Mermithoidea</taxon>
        <taxon>Mermithidae</taxon>
        <taxon>Romanomermis</taxon>
    </lineage>
</organism>
<dbReference type="AlphaFoldDB" id="A0A915L756"/>
<evidence type="ECO:0000313" key="1">
    <source>
        <dbReference type="Proteomes" id="UP000887565"/>
    </source>
</evidence>
<sequence>MQPNDQSGRHNLLCSISSGMLGTKEQLYNRISYIALPNIAEVYPQIKDKLKLDQNHPATVHLLYYCKK</sequence>
<proteinExistence type="predicted"/>
<dbReference type="WBParaSite" id="nRc.2.0.1.t46647-RA">
    <property type="protein sequence ID" value="nRc.2.0.1.t46647-RA"/>
    <property type="gene ID" value="nRc.2.0.1.g46647"/>
</dbReference>
<dbReference type="Proteomes" id="UP000887565">
    <property type="component" value="Unplaced"/>
</dbReference>
<name>A0A915L756_ROMCU</name>
<accession>A0A915L756</accession>